<gene>
    <name evidence="3" type="ORF">D7Z26_18525</name>
</gene>
<accession>A0A494XJE0</accession>
<dbReference type="AlphaFoldDB" id="A0A494XJE0"/>
<dbReference type="SUPFAM" id="SSF81606">
    <property type="entry name" value="PP2C-like"/>
    <property type="match status" value="1"/>
</dbReference>
<dbReference type="InterPro" id="IPR036457">
    <property type="entry name" value="PPM-type-like_dom_sf"/>
</dbReference>
<evidence type="ECO:0000259" key="2">
    <source>
        <dbReference type="Pfam" id="PF13672"/>
    </source>
</evidence>
<sequence length="266" mass="29933">MWKYASASVRGTSHEKSEKPCQDFSVCQIINTHNGNEVLIAVVSDGAGSATHSEVGSELACSLFVDEITAYLETGNRIQGLDREFYVEWILRFQHEVKVRADAMSLSSREFACTFLSIVIDDSCAVFAQVGDGAIVTNSPEEEDIYSWQFWPQQGEYENTTFFATQTNASEKLEFSLRTGRVCSEVALFTDGLQRLALHYQSQSAHSPFFRPFFQALRDQPEAKSIKFTSSLKSFLESEQVNNRTDDDKSLILATRRQDTPSDNSR</sequence>
<evidence type="ECO:0000313" key="4">
    <source>
        <dbReference type="Proteomes" id="UP000282076"/>
    </source>
</evidence>
<dbReference type="Proteomes" id="UP000282076">
    <property type="component" value="Unassembled WGS sequence"/>
</dbReference>
<evidence type="ECO:0000313" key="3">
    <source>
        <dbReference type="EMBL" id="RKP49831.1"/>
    </source>
</evidence>
<name>A0A494XJE0_9BACL</name>
<dbReference type="InterPro" id="IPR001932">
    <property type="entry name" value="PPM-type_phosphatase-like_dom"/>
</dbReference>
<dbReference type="Gene3D" id="3.60.40.10">
    <property type="entry name" value="PPM-type phosphatase domain"/>
    <property type="match status" value="1"/>
</dbReference>
<evidence type="ECO:0000256" key="1">
    <source>
        <dbReference type="SAM" id="MobiDB-lite"/>
    </source>
</evidence>
<dbReference type="EMBL" id="RBZM01000008">
    <property type="protein sequence ID" value="RKP49831.1"/>
    <property type="molecule type" value="Genomic_DNA"/>
</dbReference>
<organism evidence="3 4">
    <name type="scientific">Cohnella endophytica</name>
    <dbReference type="NCBI Taxonomy" id="2419778"/>
    <lineage>
        <taxon>Bacteria</taxon>
        <taxon>Bacillati</taxon>
        <taxon>Bacillota</taxon>
        <taxon>Bacilli</taxon>
        <taxon>Bacillales</taxon>
        <taxon>Paenibacillaceae</taxon>
        <taxon>Cohnella</taxon>
    </lineage>
</organism>
<proteinExistence type="predicted"/>
<dbReference type="RefSeq" id="WP_120978514.1">
    <property type="nucleotide sequence ID" value="NZ_RBZM01000008.1"/>
</dbReference>
<dbReference type="OrthoDB" id="9805674at2"/>
<dbReference type="Pfam" id="PF13672">
    <property type="entry name" value="PP2C_2"/>
    <property type="match status" value="1"/>
</dbReference>
<comment type="caution">
    <text evidence="3">The sequence shown here is derived from an EMBL/GenBank/DDBJ whole genome shotgun (WGS) entry which is preliminary data.</text>
</comment>
<keyword evidence="4" id="KW-1185">Reference proteome</keyword>
<feature type="region of interest" description="Disordered" evidence="1">
    <location>
        <begin position="243"/>
        <end position="266"/>
    </location>
</feature>
<reference evidence="3 4" key="1">
    <citation type="submission" date="2018-10" db="EMBL/GenBank/DDBJ databases">
        <title>Cohnella sp. M2MS4P-1, whole genome shotgun sequence.</title>
        <authorList>
            <person name="Tuo L."/>
        </authorList>
    </citation>
    <scope>NUCLEOTIDE SEQUENCE [LARGE SCALE GENOMIC DNA]</scope>
    <source>
        <strain evidence="3 4">M2MS4P-1</strain>
    </source>
</reference>
<feature type="compositionally biased region" description="Basic and acidic residues" evidence="1">
    <location>
        <begin position="244"/>
        <end position="266"/>
    </location>
</feature>
<feature type="domain" description="PPM-type phosphatase" evidence="2">
    <location>
        <begin position="10"/>
        <end position="228"/>
    </location>
</feature>
<protein>
    <submittedName>
        <fullName evidence="3">Protein phosphatase 2C domain-containing protein</fullName>
    </submittedName>
</protein>